<reference evidence="3" key="1">
    <citation type="submission" date="2020-05" db="EMBL/GenBank/DDBJ databases">
        <title>WGS assembly of Panicum virgatum.</title>
        <authorList>
            <person name="Lovell J.T."/>
            <person name="Jenkins J."/>
            <person name="Shu S."/>
            <person name="Juenger T.E."/>
            <person name="Schmutz J."/>
        </authorList>
    </citation>
    <scope>NUCLEOTIDE SEQUENCE</scope>
    <source>
        <strain evidence="3">AP13</strain>
    </source>
</reference>
<evidence type="ECO:0000313" key="3">
    <source>
        <dbReference type="EMBL" id="KAG2661340.1"/>
    </source>
</evidence>
<proteinExistence type="predicted"/>
<evidence type="ECO:0000313" key="4">
    <source>
        <dbReference type="Proteomes" id="UP000823388"/>
    </source>
</evidence>
<dbReference type="Pfam" id="PF03080">
    <property type="entry name" value="Neprosin"/>
    <property type="match status" value="1"/>
</dbReference>
<name>A0A8T0XN44_PANVG</name>
<evidence type="ECO:0000256" key="1">
    <source>
        <dbReference type="SAM" id="SignalP"/>
    </source>
</evidence>
<sequence>MSRLHLFSVVLLFVAFLPQKYEGCEHCYTTKEINDGVSQARKLLLVAPSLKKNVTSLSDKITFLDVHMTLALTEVRSSIPKLLGQAYALNGDTDDVAYFAAHASVPGKPYNEYFGIVSTIDVYGHNIRHGQMSASSVMVANLGDGSKETYNSIRVGWMVSPELYGDSYAHFYTHWNVCFLRGDGYGRKGCYNMECPGFQLEQGSKVAPGAIITKAPTTGGSHHTITVKLFKERSSKNWWVYYGMDNDTPTAVGYYPGNLFAGLAEKASDIAFGGESRARRSLPTPPMGSGFLPSPSAASMSNLQFVDQDGQSIPISSDLPVIAEKPKCYYVSPIVGAKFFFGGPAGCF</sequence>
<protein>
    <recommendedName>
        <fullName evidence="2">Neprosin PEP catalytic domain-containing protein</fullName>
    </recommendedName>
</protein>
<dbReference type="PANTHER" id="PTHR31589">
    <property type="entry name" value="PROTEIN, PUTATIVE (DUF239)-RELATED-RELATED"/>
    <property type="match status" value="1"/>
</dbReference>
<gene>
    <name evidence="3" type="ORF">PVAP13_1KG499905</name>
</gene>
<keyword evidence="1" id="KW-0732">Signal</keyword>
<keyword evidence="4" id="KW-1185">Reference proteome</keyword>
<dbReference type="Gene3D" id="3.90.1320.10">
    <property type="entry name" value="Outer-capsid protein sigma 3, large lobe"/>
    <property type="match status" value="1"/>
</dbReference>
<dbReference type="AlphaFoldDB" id="A0A8T0XN44"/>
<accession>A0A8T0XN44</accession>
<feature type="chain" id="PRO_5035758932" description="Neprosin PEP catalytic domain-containing protein" evidence="1">
    <location>
        <begin position="24"/>
        <end position="348"/>
    </location>
</feature>
<dbReference type="PANTHER" id="PTHR31589:SF211">
    <property type="entry name" value="OS06G0682600 PROTEIN"/>
    <property type="match status" value="1"/>
</dbReference>
<dbReference type="InterPro" id="IPR004314">
    <property type="entry name" value="Neprosin"/>
</dbReference>
<organism evidence="3 4">
    <name type="scientific">Panicum virgatum</name>
    <name type="common">Blackwell switchgrass</name>
    <dbReference type="NCBI Taxonomy" id="38727"/>
    <lineage>
        <taxon>Eukaryota</taxon>
        <taxon>Viridiplantae</taxon>
        <taxon>Streptophyta</taxon>
        <taxon>Embryophyta</taxon>
        <taxon>Tracheophyta</taxon>
        <taxon>Spermatophyta</taxon>
        <taxon>Magnoliopsida</taxon>
        <taxon>Liliopsida</taxon>
        <taxon>Poales</taxon>
        <taxon>Poaceae</taxon>
        <taxon>PACMAD clade</taxon>
        <taxon>Panicoideae</taxon>
        <taxon>Panicodae</taxon>
        <taxon>Paniceae</taxon>
        <taxon>Panicinae</taxon>
        <taxon>Panicum</taxon>
        <taxon>Panicum sect. Hiantes</taxon>
    </lineage>
</organism>
<dbReference type="InterPro" id="IPR053168">
    <property type="entry name" value="Glutamic_endopeptidase"/>
</dbReference>
<feature type="domain" description="Neprosin PEP catalytic" evidence="2">
    <location>
        <begin position="90"/>
        <end position="348"/>
    </location>
</feature>
<comment type="caution">
    <text evidence="3">The sequence shown here is derived from an EMBL/GenBank/DDBJ whole genome shotgun (WGS) entry which is preliminary data.</text>
</comment>
<dbReference type="EMBL" id="CM029037">
    <property type="protein sequence ID" value="KAG2661340.1"/>
    <property type="molecule type" value="Genomic_DNA"/>
</dbReference>
<dbReference type="Proteomes" id="UP000823388">
    <property type="component" value="Chromosome 1K"/>
</dbReference>
<feature type="signal peptide" evidence="1">
    <location>
        <begin position="1"/>
        <end position="23"/>
    </location>
</feature>
<evidence type="ECO:0000259" key="2">
    <source>
        <dbReference type="PROSITE" id="PS52045"/>
    </source>
</evidence>
<dbReference type="PROSITE" id="PS52045">
    <property type="entry name" value="NEPROSIN_PEP_CD"/>
    <property type="match status" value="1"/>
</dbReference>